<dbReference type="GO" id="GO:0008270">
    <property type="term" value="F:zinc ion binding"/>
    <property type="evidence" value="ECO:0007669"/>
    <property type="project" value="UniProtKB-KW"/>
</dbReference>
<dbReference type="InterPro" id="IPR051073">
    <property type="entry name" value="ZNRF3_Arkadia_E3_ligases"/>
</dbReference>
<keyword evidence="1 3" id="KW-0479">Metal-binding</keyword>
<name>A0A1S3KBZ6_LINAN</name>
<evidence type="ECO:0000313" key="7">
    <source>
        <dbReference type="Proteomes" id="UP000085678"/>
    </source>
</evidence>
<dbReference type="PANTHER" id="PTHR16200">
    <property type="entry name" value="RING ZINC FINGER"/>
    <property type="match status" value="1"/>
</dbReference>
<dbReference type="Proteomes" id="UP000085678">
    <property type="component" value="Unplaced"/>
</dbReference>
<dbReference type="InParanoid" id="A0A1S3KBZ6"/>
<feature type="transmembrane region" description="Helical" evidence="4">
    <location>
        <begin position="222"/>
        <end position="241"/>
    </location>
</feature>
<evidence type="ECO:0000256" key="3">
    <source>
        <dbReference type="PROSITE-ProRule" id="PRU00175"/>
    </source>
</evidence>
<dbReference type="InterPro" id="IPR001841">
    <property type="entry name" value="Znf_RING"/>
</dbReference>
<feature type="domain" description="RING-type" evidence="6">
    <location>
        <begin position="288"/>
        <end position="329"/>
    </location>
</feature>
<dbReference type="KEGG" id="lak:106180358"/>
<evidence type="ECO:0000256" key="4">
    <source>
        <dbReference type="SAM" id="Phobius"/>
    </source>
</evidence>
<gene>
    <name evidence="8" type="primary">LOC106180358</name>
</gene>
<organism evidence="7 8">
    <name type="scientific">Lingula anatina</name>
    <name type="common">Brachiopod</name>
    <name type="synonym">Lingula unguis</name>
    <dbReference type="NCBI Taxonomy" id="7574"/>
    <lineage>
        <taxon>Eukaryota</taxon>
        <taxon>Metazoa</taxon>
        <taxon>Spiralia</taxon>
        <taxon>Lophotrochozoa</taxon>
        <taxon>Brachiopoda</taxon>
        <taxon>Linguliformea</taxon>
        <taxon>Lingulata</taxon>
        <taxon>Lingulida</taxon>
        <taxon>Linguloidea</taxon>
        <taxon>Lingulidae</taxon>
        <taxon>Lingula</taxon>
    </lineage>
</organism>
<evidence type="ECO:0000256" key="1">
    <source>
        <dbReference type="ARBA" id="ARBA00022771"/>
    </source>
</evidence>
<dbReference type="AlphaFoldDB" id="A0A1S3KBZ6"/>
<protein>
    <submittedName>
        <fullName evidence="8">RING finger protein 215</fullName>
    </submittedName>
</protein>
<keyword evidence="4" id="KW-1133">Transmembrane helix</keyword>
<keyword evidence="1 3" id="KW-0863">Zinc-finger</keyword>
<dbReference type="OrthoDB" id="8062037at2759"/>
<feature type="signal peptide" evidence="5">
    <location>
        <begin position="1"/>
        <end position="18"/>
    </location>
</feature>
<dbReference type="PROSITE" id="PS50089">
    <property type="entry name" value="ZF_RING_2"/>
    <property type="match status" value="1"/>
</dbReference>
<dbReference type="SMART" id="SM00184">
    <property type="entry name" value="RING"/>
    <property type="match status" value="1"/>
</dbReference>
<dbReference type="GeneID" id="106180358"/>
<dbReference type="InterPro" id="IPR013083">
    <property type="entry name" value="Znf_RING/FYVE/PHD"/>
</dbReference>
<keyword evidence="4" id="KW-0472">Membrane</keyword>
<dbReference type="Pfam" id="PF13639">
    <property type="entry name" value="zf-RING_2"/>
    <property type="match status" value="1"/>
</dbReference>
<keyword evidence="2" id="KW-0862">Zinc</keyword>
<accession>A0A1S3KBZ6</accession>
<keyword evidence="4" id="KW-0812">Transmembrane</keyword>
<sequence length="339" mass="38232">MHLLNCALLILVAVPTNADRNADVTVNKLEDSGGKLKEQDGMKMRGAFTKVGEVKNVKGRLRQVPVRCELDDSSSPHQESAHEWIAVLDYSALNVDDTYAVNDTQCTVLEKVKKAMLLGASAIIILTINRNIIKELDVPQVFSRPVVVIYAAENITAFLEVLTSKIKALVQITYNTSIHDLQKISTLTLWATCGRSSGVATFNEWEGVVCLGKEDDTKTDPAQFWSVFFSSIATLFLLLLIKAGRRRTEDPYHQVEVALRKLAHTAVASMQTRRYHTSKHDDSERDTCAVCLDVFLHRQKIRVLPCYHEFHTKCVDTWLIKNRTCPLCKRNILEQKHVQ</sequence>
<reference evidence="8" key="1">
    <citation type="submission" date="2025-08" db="UniProtKB">
        <authorList>
            <consortium name="RefSeq"/>
        </authorList>
    </citation>
    <scope>IDENTIFICATION</scope>
    <source>
        <tissue evidence="8">Gonads</tissue>
    </source>
</reference>
<evidence type="ECO:0000313" key="8">
    <source>
        <dbReference type="RefSeq" id="XP_013419781.1"/>
    </source>
</evidence>
<evidence type="ECO:0000259" key="6">
    <source>
        <dbReference type="PROSITE" id="PS50089"/>
    </source>
</evidence>
<feature type="chain" id="PRO_5010324477" evidence="5">
    <location>
        <begin position="19"/>
        <end position="339"/>
    </location>
</feature>
<dbReference type="Gene3D" id="3.50.30.30">
    <property type="match status" value="1"/>
</dbReference>
<keyword evidence="5" id="KW-0732">Signal</keyword>
<evidence type="ECO:0000256" key="2">
    <source>
        <dbReference type="ARBA" id="ARBA00022833"/>
    </source>
</evidence>
<evidence type="ECO:0000256" key="5">
    <source>
        <dbReference type="SAM" id="SignalP"/>
    </source>
</evidence>
<dbReference type="Gene3D" id="3.30.40.10">
    <property type="entry name" value="Zinc/RING finger domain, C3HC4 (zinc finger)"/>
    <property type="match status" value="1"/>
</dbReference>
<keyword evidence="7" id="KW-1185">Reference proteome</keyword>
<dbReference type="RefSeq" id="XP_013419781.1">
    <property type="nucleotide sequence ID" value="XM_013564327.1"/>
</dbReference>
<dbReference type="STRING" id="7574.A0A1S3KBZ6"/>
<proteinExistence type="predicted"/>
<dbReference type="SUPFAM" id="SSF57850">
    <property type="entry name" value="RING/U-box"/>
    <property type="match status" value="1"/>
</dbReference>